<dbReference type="Proteomes" id="UP000644699">
    <property type="component" value="Unassembled WGS sequence"/>
</dbReference>
<protein>
    <submittedName>
        <fullName evidence="1">Uncharacterized protein</fullName>
    </submittedName>
</protein>
<evidence type="ECO:0000313" key="1">
    <source>
        <dbReference type="EMBL" id="GGE02448.1"/>
    </source>
</evidence>
<evidence type="ECO:0000313" key="2">
    <source>
        <dbReference type="Proteomes" id="UP000644699"/>
    </source>
</evidence>
<reference evidence="1" key="2">
    <citation type="submission" date="2020-09" db="EMBL/GenBank/DDBJ databases">
        <authorList>
            <person name="Sun Q."/>
            <person name="Zhou Y."/>
        </authorList>
    </citation>
    <scope>NUCLEOTIDE SEQUENCE</scope>
    <source>
        <strain evidence="1">CGMCC 1.15367</strain>
    </source>
</reference>
<dbReference type="AlphaFoldDB" id="A0A916ZL88"/>
<keyword evidence="2" id="KW-1185">Reference proteome</keyword>
<comment type="caution">
    <text evidence="1">The sequence shown here is derived from an EMBL/GenBank/DDBJ whole genome shotgun (WGS) entry which is preliminary data.</text>
</comment>
<proteinExistence type="predicted"/>
<gene>
    <name evidence="1" type="ORF">GCM10011390_21630</name>
</gene>
<organism evidence="1 2">
    <name type="scientific">Aureimonas endophytica</name>
    <dbReference type="NCBI Taxonomy" id="2027858"/>
    <lineage>
        <taxon>Bacteria</taxon>
        <taxon>Pseudomonadati</taxon>
        <taxon>Pseudomonadota</taxon>
        <taxon>Alphaproteobacteria</taxon>
        <taxon>Hyphomicrobiales</taxon>
        <taxon>Aurantimonadaceae</taxon>
        <taxon>Aureimonas</taxon>
    </lineage>
</organism>
<sequence>MNEAQDAIAKATGHRDWHDLASAPMEANGQVDDQAAIACVIAVSDALGIGTGAVQYALTKSRVLTGMTLERSLSIQARAWRERLFGAGGRGRPGTVVRVRSPGENQPGYLLRQGRPTYVMLDGGVGMRADFEVKTPRQALADFVPSRLWLPYGFWTLADGAVVTFSRDYMPMWRSANDGTERMDPWLRIEDIMSKTHFSTQAGTVDWAGGRAREMALAHLDERRITCLPRLVDVMGEMLAPFVETVGDAVARLRGATAEAA</sequence>
<reference evidence="1" key="1">
    <citation type="journal article" date="2014" name="Int. J. Syst. Evol. Microbiol.">
        <title>Complete genome sequence of Corynebacterium casei LMG S-19264T (=DSM 44701T), isolated from a smear-ripened cheese.</title>
        <authorList>
            <consortium name="US DOE Joint Genome Institute (JGI-PGF)"/>
            <person name="Walter F."/>
            <person name="Albersmeier A."/>
            <person name="Kalinowski J."/>
            <person name="Ruckert C."/>
        </authorList>
    </citation>
    <scope>NUCLEOTIDE SEQUENCE</scope>
    <source>
        <strain evidence="1">CGMCC 1.15367</strain>
    </source>
</reference>
<accession>A0A916ZL88</accession>
<name>A0A916ZL88_9HYPH</name>
<dbReference type="EMBL" id="BMIQ01000003">
    <property type="protein sequence ID" value="GGE02448.1"/>
    <property type="molecule type" value="Genomic_DNA"/>
</dbReference>